<accession>A0A9D2B4N1</accession>
<organism evidence="1 2">
    <name type="scientific">Candidatus Blautia gallistercoris</name>
    <dbReference type="NCBI Taxonomy" id="2838490"/>
    <lineage>
        <taxon>Bacteria</taxon>
        <taxon>Bacillati</taxon>
        <taxon>Bacillota</taxon>
        <taxon>Clostridia</taxon>
        <taxon>Lachnospirales</taxon>
        <taxon>Lachnospiraceae</taxon>
        <taxon>Blautia</taxon>
    </lineage>
</organism>
<dbReference type="InterPro" id="IPR011990">
    <property type="entry name" value="TPR-like_helical_dom_sf"/>
</dbReference>
<protein>
    <submittedName>
        <fullName evidence="1">Tetratricopeptide repeat protein</fullName>
    </submittedName>
</protein>
<comment type="caution">
    <text evidence="1">The sequence shown here is derived from an EMBL/GenBank/DDBJ whole genome shotgun (WGS) entry which is preliminary data.</text>
</comment>
<dbReference type="EMBL" id="DXEX01000248">
    <property type="protein sequence ID" value="HIX60356.1"/>
    <property type="molecule type" value="Genomic_DNA"/>
</dbReference>
<gene>
    <name evidence="1" type="ORF">IAA45_11675</name>
</gene>
<evidence type="ECO:0000313" key="2">
    <source>
        <dbReference type="Proteomes" id="UP000886817"/>
    </source>
</evidence>
<sequence length="196" mass="22875">MSGYVLCQTKMANTPYYIENICTNIYSVEELCFYLFHNVYLIDESLMNDRLFDWIGTELELTGLAQKLKTLKGKYVKPHEYVFPIFKEINYLSYEELRTLSTQLARVSSEPAMIQKKLKGDSLVENGMYAGALRSYQELLEELHKGAEEPRKGFMGSVYYNMGCTYSYLFQKEEALSCFEKAYRHLHTMNALKSYL</sequence>
<name>A0A9D2B4N1_9FIRM</name>
<evidence type="ECO:0000313" key="1">
    <source>
        <dbReference type="EMBL" id="HIX60356.1"/>
    </source>
</evidence>
<dbReference type="Gene3D" id="1.25.40.10">
    <property type="entry name" value="Tetratricopeptide repeat domain"/>
    <property type="match status" value="1"/>
</dbReference>
<dbReference type="SUPFAM" id="SSF48452">
    <property type="entry name" value="TPR-like"/>
    <property type="match status" value="1"/>
</dbReference>
<reference evidence="1" key="1">
    <citation type="journal article" date="2021" name="PeerJ">
        <title>Extensive microbial diversity within the chicken gut microbiome revealed by metagenomics and culture.</title>
        <authorList>
            <person name="Gilroy R."/>
            <person name="Ravi A."/>
            <person name="Getino M."/>
            <person name="Pursley I."/>
            <person name="Horton D.L."/>
            <person name="Alikhan N.F."/>
            <person name="Baker D."/>
            <person name="Gharbi K."/>
            <person name="Hall N."/>
            <person name="Watson M."/>
            <person name="Adriaenssens E.M."/>
            <person name="Foster-Nyarko E."/>
            <person name="Jarju S."/>
            <person name="Secka A."/>
            <person name="Antonio M."/>
            <person name="Oren A."/>
            <person name="Chaudhuri R.R."/>
            <person name="La Ragione R."/>
            <person name="Hildebrand F."/>
            <person name="Pallen M.J."/>
        </authorList>
    </citation>
    <scope>NUCLEOTIDE SEQUENCE</scope>
    <source>
        <strain evidence="1">ChiSjej1B19-8411</strain>
    </source>
</reference>
<reference evidence="1" key="2">
    <citation type="submission" date="2021-04" db="EMBL/GenBank/DDBJ databases">
        <authorList>
            <person name="Gilroy R."/>
        </authorList>
    </citation>
    <scope>NUCLEOTIDE SEQUENCE</scope>
    <source>
        <strain evidence="1">ChiSjej1B19-8411</strain>
    </source>
</reference>
<dbReference type="AlphaFoldDB" id="A0A9D2B4N1"/>
<proteinExistence type="predicted"/>
<feature type="non-terminal residue" evidence="1">
    <location>
        <position position="196"/>
    </location>
</feature>
<dbReference type="Proteomes" id="UP000886817">
    <property type="component" value="Unassembled WGS sequence"/>
</dbReference>